<dbReference type="AlphaFoldDB" id="A0A158F1I7"/>
<comment type="caution">
    <text evidence="4">The sequence shown here is derived from an EMBL/GenBank/DDBJ whole genome shotgun (WGS) entry which is preliminary data.</text>
</comment>
<dbReference type="InterPro" id="IPR034333">
    <property type="entry name" value="GST_Zeta_N"/>
</dbReference>
<dbReference type="CDD" id="cd03191">
    <property type="entry name" value="GST_C_Zeta"/>
    <property type="match status" value="1"/>
</dbReference>
<dbReference type="Gene3D" id="1.20.1050.10">
    <property type="match status" value="1"/>
</dbReference>
<dbReference type="CDD" id="cd03042">
    <property type="entry name" value="GST_N_Zeta"/>
    <property type="match status" value="1"/>
</dbReference>
<dbReference type="SUPFAM" id="SSF52833">
    <property type="entry name" value="Thioredoxin-like"/>
    <property type="match status" value="1"/>
</dbReference>
<dbReference type="PROSITE" id="PS50404">
    <property type="entry name" value="GST_NTER"/>
    <property type="match status" value="1"/>
</dbReference>
<dbReference type="InterPro" id="IPR010987">
    <property type="entry name" value="Glutathione-S-Trfase_C-like"/>
</dbReference>
<dbReference type="PANTHER" id="PTHR42673">
    <property type="entry name" value="MALEYLACETOACETATE ISOMERASE"/>
    <property type="match status" value="1"/>
</dbReference>
<feature type="domain" description="GST N-terminal" evidence="2">
    <location>
        <begin position="1"/>
        <end position="82"/>
    </location>
</feature>
<protein>
    <submittedName>
        <fullName evidence="4">Maleylacetoacetate isomerase</fullName>
    </submittedName>
</protein>
<dbReference type="GO" id="GO:0006749">
    <property type="term" value="P:glutathione metabolic process"/>
    <property type="evidence" value="ECO:0007669"/>
    <property type="project" value="TreeGrafter"/>
</dbReference>
<comment type="similarity">
    <text evidence="1">Belongs to the GST superfamily. Zeta family.</text>
</comment>
<dbReference type="SUPFAM" id="SSF47616">
    <property type="entry name" value="GST C-terminal domain-like"/>
    <property type="match status" value="1"/>
</dbReference>
<dbReference type="Pfam" id="PF13417">
    <property type="entry name" value="GST_N_3"/>
    <property type="match status" value="1"/>
</dbReference>
<evidence type="ECO:0000313" key="5">
    <source>
        <dbReference type="Proteomes" id="UP000054977"/>
    </source>
</evidence>
<dbReference type="FunFam" id="1.20.1050.10:FF:000017">
    <property type="entry name" value="Maleylacetoacetate isomerase"/>
    <property type="match status" value="1"/>
</dbReference>
<dbReference type="SFLD" id="SFLDS00019">
    <property type="entry name" value="Glutathione_Transferase_(cytos"/>
    <property type="match status" value="1"/>
</dbReference>
<dbReference type="RefSeq" id="WP_087665574.1">
    <property type="nucleotide sequence ID" value="NZ_FCNW02000001.1"/>
</dbReference>
<gene>
    <name evidence="4" type="ORF">AWB65_00462</name>
</gene>
<organism evidence="4 5">
    <name type="scientific">Caballeronia humi</name>
    <dbReference type="NCBI Taxonomy" id="326474"/>
    <lineage>
        <taxon>Bacteria</taxon>
        <taxon>Pseudomonadati</taxon>
        <taxon>Pseudomonadota</taxon>
        <taxon>Betaproteobacteria</taxon>
        <taxon>Burkholderiales</taxon>
        <taxon>Burkholderiaceae</taxon>
        <taxon>Caballeronia</taxon>
    </lineage>
</organism>
<keyword evidence="4" id="KW-0413">Isomerase</keyword>
<dbReference type="InterPro" id="IPR034330">
    <property type="entry name" value="GST_Zeta_C"/>
</dbReference>
<dbReference type="InterPro" id="IPR004045">
    <property type="entry name" value="Glutathione_S-Trfase_N"/>
</dbReference>
<reference evidence="4" key="1">
    <citation type="submission" date="2016-01" db="EMBL/GenBank/DDBJ databases">
        <authorList>
            <person name="Peeters C."/>
        </authorList>
    </citation>
    <scope>NUCLEOTIDE SEQUENCE [LARGE SCALE GENOMIC DNA]</scope>
    <source>
        <strain evidence="4">LMG 22934</strain>
    </source>
</reference>
<dbReference type="Pfam" id="PF13410">
    <property type="entry name" value="GST_C_2"/>
    <property type="match status" value="1"/>
</dbReference>
<dbReference type="NCBIfam" id="TIGR01262">
    <property type="entry name" value="maiA"/>
    <property type="match status" value="1"/>
</dbReference>
<dbReference type="OrthoDB" id="509852at2"/>
<evidence type="ECO:0000259" key="2">
    <source>
        <dbReference type="PROSITE" id="PS50404"/>
    </source>
</evidence>
<dbReference type="InterPro" id="IPR036249">
    <property type="entry name" value="Thioredoxin-like_sf"/>
</dbReference>
<dbReference type="SFLD" id="SFLDG00358">
    <property type="entry name" value="Main_(cytGST)"/>
    <property type="match status" value="1"/>
</dbReference>
<accession>A0A158F1I7</accession>
<sequence>MKLYSYFRSSAAYRVRIALNLKGLDYEYAPVHLLRDGGQQLKPEYRELNPDGIVPTLIDGDNVLNQSLAIIEYLEETHPEPPLLPRAPVDRAFVRSIALQVACEIHPLDNLRVLKYLKHQVKTPDDVKDAWYAHWVEAGFESLEKRLAPDRRVGALCFGDTPTVADLCLVPQVFNARRFKIDMSRFPTIERIADHAGQIDAFQRAAPAQQPDAE</sequence>
<dbReference type="InterPro" id="IPR005955">
    <property type="entry name" value="GST_Zeta"/>
</dbReference>
<name>A0A158F1I7_9BURK</name>
<proteinExistence type="inferred from homology"/>
<dbReference type="GO" id="GO:0004364">
    <property type="term" value="F:glutathione transferase activity"/>
    <property type="evidence" value="ECO:0007669"/>
    <property type="project" value="TreeGrafter"/>
</dbReference>
<dbReference type="GO" id="GO:0005737">
    <property type="term" value="C:cytoplasm"/>
    <property type="evidence" value="ECO:0007669"/>
    <property type="project" value="InterPro"/>
</dbReference>
<feature type="domain" description="GST C-terminal" evidence="3">
    <location>
        <begin position="87"/>
        <end position="214"/>
    </location>
</feature>
<dbReference type="InterPro" id="IPR040079">
    <property type="entry name" value="Glutathione_S-Trfase"/>
</dbReference>
<dbReference type="Proteomes" id="UP000054977">
    <property type="component" value="Unassembled WGS sequence"/>
</dbReference>
<evidence type="ECO:0000313" key="4">
    <source>
        <dbReference type="EMBL" id="SAL13714.1"/>
    </source>
</evidence>
<dbReference type="GO" id="GO:0016034">
    <property type="term" value="F:maleylacetoacetate isomerase activity"/>
    <property type="evidence" value="ECO:0007669"/>
    <property type="project" value="TreeGrafter"/>
</dbReference>
<evidence type="ECO:0000259" key="3">
    <source>
        <dbReference type="PROSITE" id="PS50405"/>
    </source>
</evidence>
<dbReference type="GO" id="GO:0006559">
    <property type="term" value="P:L-phenylalanine catabolic process"/>
    <property type="evidence" value="ECO:0007669"/>
    <property type="project" value="TreeGrafter"/>
</dbReference>
<evidence type="ECO:0000256" key="1">
    <source>
        <dbReference type="ARBA" id="ARBA00010007"/>
    </source>
</evidence>
<keyword evidence="5" id="KW-1185">Reference proteome</keyword>
<dbReference type="PROSITE" id="PS50405">
    <property type="entry name" value="GST_CTER"/>
    <property type="match status" value="1"/>
</dbReference>
<dbReference type="STRING" id="326474.AWB65_00462"/>
<dbReference type="PANTHER" id="PTHR42673:SF4">
    <property type="entry name" value="MALEYLACETOACETATE ISOMERASE"/>
    <property type="match status" value="1"/>
</dbReference>
<dbReference type="InterPro" id="IPR036282">
    <property type="entry name" value="Glutathione-S-Trfase_C_sf"/>
</dbReference>
<dbReference type="Gene3D" id="3.40.30.10">
    <property type="entry name" value="Glutaredoxin"/>
    <property type="match status" value="1"/>
</dbReference>
<dbReference type="EMBL" id="FCNW02000001">
    <property type="protein sequence ID" value="SAL13714.1"/>
    <property type="molecule type" value="Genomic_DNA"/>
</dbReference>